<protein>
    <recommendedName>
        <fullName evidence="5">DUF3040 family protein</fullName>
    </recommendedName>
</protein>
<evidence type="ECO:0000256" key="1">
    <source>
        <dbReference type="SAM" id="MobiDB-lite"/>
    </source>
</evidence>
<keyword evidence="2" id="KW-0472">Membrane</keyword>
<proteinExistence type="predicted"/>
<evidence type="ECO:0000256" key="2">
    <source>
        <dbReference type="SAM" id="Phobius"/>
    </source>
</evidence>
<organism evidence="3 4">
    <name type="scientific">Motilibacter peucedani</name>
    <dbReference type="NCBI Taxonomy" id="598650"/>
    <lineage>
        <taxon>Bacteria</taxon>
        <taxon>Bacillati</taxon>
        <taxon>Actinomycetota</taxon>
        <taxon>Actinomycetes</taxon>
        <taxon>Motilibacterales</taxon>
        <taxon>Motilibacteraceae</taxon>
        <taxon>Motilibacter</taxon>
    </lineage>
</organism>
<dbReference type="InParanoid" id="A0A420XQ58"/>
<evidence type="ECO:0000313" key="4">
    <source>
        <dbReference type="Proteomes" id="UP000281955"/>
    </source>
</evidence>
<keyword evidence="2" id="KW-0812">Transmembrane</keyword>
<keyword evidence="2" id="KW-1133">Transmembrane helix</keyword>
<feature type="transmembrane region" description="Helical" evidence="2">
    <location>
        <begin position="96"/>
        <end position="115"/>
    </location>
</feature>
<sequence>MTPRAWHSGGVREDDDIEALLAEVDRSLSSQSRPAPTARPAVEPARSGGSSRVPGREQEGGWRAALADRVRIAGTSAALAAAAVFALFAVTPFLGAVSGAAGAALATFVAVAVLARRR</sequence>
<feature type="transmembrane region" description="Helical" evidence="2">
    <location>
        <begin position="72"/>
        <end position="90"/>
    </location>
</feature>
<name>A0A420XQ58_9ACTN</name>
<keyword evidence="4" id="KW-1185">Reference proteome</keyword>
<dbReference type="AlphaFoldDB" id="A0A420XQ58"/>
<feature type="region of interest" description="Disordered" evidence="1">
    <location>
        <begin position="26"/>
        <end position="60"/>
    </location>
</feature>
<gene>
    <name evidence="3" type="ORF">CLV35_1864</name>
</gene>
<reference evidence="3 4" key="1">
    <citation type="submission" date="2018-10" db="EMBL/GenBank/DDBJ databases">
        <title>Genomic Encyclopedia of Archaeal and Bacterial Type Strains, Phase II (KMG-II): from individual species to whole genera.</title>
        <authorList>
            <person name="Goeker M."/>
        </authorList>
    </citation>
    <scope>NUCLEOTIDE SEQUENCE [LARGE SCALE GENOMIC DNA]</scope>
    <source>
        <strain evidence="3 4">RP-AC37</strain>
    </source>
</reference>
<accession>A0A420XQ58</accession>
<dbReference type="EMBL" id="RBWV01000011">
    <property type="protein sequence ID" value="RKS75400.1"/>
    <property type="molecule type" value="Genomic_DNA"/>
</dbReference>
<comment type="caution">
    <text evidence="3">The sequence shown here is derived from an EMBL/GenBank/DDBJ whole genome shotgun (WGS) entry which is preliminary data.</text>
</comment>
<evidence type="ECO:0008006" key="5">
    <source>
        <dbReference type="Google" id="ProtNLM"/>
    </source>
</evidence>
<evidence type="ECO:0000313" key="3">
    <source>
        <dbReference type="EMBL" id="RKS75400.1"/>
    </source>
</evidence>
<dbReference type="Proteomes" id="UP000281955">
    <property type="component" value="Unassembled WGS sequence"/>
</dbReference>